<dbReference type="Gene3D" id="3.40.50.450">
    <property type="match status" value="1"/>
</dbReference>
<dbReference type="PANTHER" id="PTHR43022">
    <property type="entry name" value="PROTEIN SMF"/>
    <property type="match status" value="1"/>
</dbReference>
<gene>
    <name evidence="3" type="primary">dprA</name>
    <name evidence="3" type="ORF">DS745_16870</name>
</gene>
<dbReference type="SUPFAM" id="SSF102405">
    <property type="entry name" value="MCP/YpsA-like"/>
    <property type="match status" value="1"/>
</dbReference>
<evidence type="ECO:0000256" key="1">
    <source>
        <dbReference type="ARBA" id="ARBA00006525"/>
    </source>
</evidence>
<feature type="domain" description="Smf/DprA SLOG" evidence="2">
    <location>
        <begin position="77"/>
        <end position="286"/>
    </location>
</feature>
<dbReference type="Pfam" id="PF02481">
    <property type="entry name" value="DNA_processg_A"/>
    <property type="match status" value="1"/>
</dbReference>
<keyword evidence="4" id="KW-1185">Reference proteome</keyword>
<dbReference type="PANTHER" id="PTHR43022:SF1">
    <property type="entry name" value="PROTEIN SMF"/>
    <property type="match status" value="1"/>
</dbReference>
<evidence type="ECO:0000313" key="3">
    <source>
        <dbReference type="EMBL" id="RXI98020.1"/>
    </source>
</evidence>
<protein>
    <submittedName>
        <fullName evidence="3">DNA-protecting protein DprA</fullName>
    </submittedName>
</protein>
<organism evidence="3 4">
    <name type="scientific">Anaerobacillus alkaliphilus</name>
    <dbReference type="NCBI Taxonomy" id="1548597"/>
    <lineage>
        <taxon>Bacteria</taxon>
        <taxon>Bacillati</taxon>
        <taxon>Bacillota</taxon>
        <taxon>Bacilli</taxon>
        <taxon>Bacillales</taxon>
        <taxon>Bacillaceae</taxon>
        <taxon>Anaerobacillus</taxon>
    </lineage>
</organism>
<dbReference type="GO" id="GO:0009294">
    <property type="term" value="P:DNA-mediated transformation"/>
    <property type="evidence" value="ECO:0007669"/>
    <property type="project" value="InterPro"/>
</dbReference>
<evidence type="ECO:0000313" key="4">
    <source>
        <dbReference type="Proteomes" id="UP000290649"/>
    </source>
</evidence>
<evidence type="ECO:0000259" key="2">
    <source>
        <dbReference type="Pfam" id="PF02481"/>
    </source>
</evidence>
<comment type="similarity">
    <text evidence="1">Belongs to the DprA/Smf family.</text>
</comment>
<dbReference type="NCBIfam" id="TIGR00732">
    <property type="entry name" value="dprA"/>
    <property type="match status" value="1"/>
</dbReference>
<name>A0A4Q0VRI8_9BACI</name>
<dbReference type="AlphaFoldDB" id="A0A4Q0VRI8"/>
<dbReference type="Proteomes" id="UP000290649">
    <property type="component" value="Unassembled WGS sequence"/>
</dbReference>
<accession>A0A4Q0VRI8</accession>
<dbReference type="RefSeq" id="WP_129079383.1">
    <property type="nucleotide sequence ID" value="NZ_QOUX01000046.1"/>
</dbReference>
<dbReference type="InterPro" id="IPR057666">
    <property type="entry name" value="DrpA_SLOG"/>
</dbReference>
<sequence>MSFRERLIQIHACRGVTWVLLKKFLDFDPTLKRVITLRKDELERYFSMKPKQLLTFIDDLKNNENIVEHYRNNDIHVVTIFDSDYPNLLKEIYDPPWVLYCKGDVSLLSNKRKLSVIGTRDPSRNGLLSLEKIVLPLIHDNWVIVSGLAVGIDGRAHTLSIMNNGKTIAVLGSGFNHIYPHCHRNLASDIASKQLLISEFSPNTPPTKWNFPLRNRIISGLSRGTLVVEARKKSGSLITADLALQQGREVFAVPGSILDDRSEGTHWLIQQGAMLTKCSDDVLNEL</sequence>
<dbReference type="OrthoDB" id="9785707at2"/>
<dbReference type="InterPro" id="IPR003488">
    <property type="entry name" value="DprA"/>
</dbReference>
<proteinExistence type="inferred from homology"/>
<comment type="caution">
    <text evidence="3">The sequence shown here is derived from an EMBL/GenBank/DDBJ whole genome shotgun (WGS) entry which is preliminary data.</text>
</comment>
<dbReference type="EMBL" id="QOUX01000046">
    <property type="protein sequence ID" value="RXI98020.1"/>
    <property type="molecule type" value="Genomic_DNA"/>
</dbReference>
<reference evidence="3 4" key="1">
    <citation type="journal article" date="2019" name="Int. J. Syst. Evol. Microbiol.">
        <title>Anaerobacillus alkaliphilus sp. nov., a novel alkaliphilic and moderately halophilic bacterium.</title>
        <authorList>
            <person name="Borsodi A.K."/>
            <person name="Aszalos J.M."/>
            <person name="Bihari P."/>
            <person name="Nagy I."/>
            <person name="Schumann P."/>
            <person name="Sproer C."/>
            <person name="Kovacs A.L."/>
            <person name="Boka K."/>
            <person name="Dobosy P."/>
            <person name="Ovari M."/>
            <person name="Szili-Kovacs T."/>
            <person name="Toth E."/>
        </authorList>
    </citation>
    <scope>NUCLEOTIDE SEQUENCE [LARGE SCALE GENOMIC DNA]</scope>
    <source>
        <strain evidence="3 4">B16-10</strain>
    </source>
</reference>